<dbReference type="EMBL" id="JAFNEN010000262">
    <property type="protein sequence ID" value="KAG8187722.1"/>
    <property type="molecule type" value="Genomic_DNA"/>
</dbReference>
<protein>
    <recommendedName>
        <fullName evidence="6">Phospholipase A2</fullName>
        <ecNumber evidence="5">3.1.1.4</ecNumber>
    </recommendedName>
    <alternativeName>
        <fullName evidence="15">Phosphatidylcholine 2-acylhydrolase</fullName>
    </alternativeName>
</protein>
<evidence type="ECO:0000256" key="16">
    <source>
        <dbReference type="SAM" id="MobiDB-lite"/>
    </source>
</evidence>
<keyword evidence="13" id="KW-0865">Zymogen</keyword>
<dbReference type="GO" id="GO:0004623">
    <property type="term" value="F:phospholipase A2 activity"/>
    <property type="evidence" value="ECO:0007669"/>
    <property type="project" value="UniProtKB-EC"/>
</dbReference>
<dbReference type="Gene3D" id="1.20.90.10">
    <property type="entry name" value="Phospholipase A2 domain"/>
    <property type="match status" value="1"/>
</dbReference>
<comment type="similarity">
    <text evidence="4">Belongs to the phospholipase A2 family. Group III subfamily.</text>
</comment>
<comment type="catalytic activity">
    <reaction evidence="1">
        <text>a 1,2-diacyl-sn-glycero-3-phosphocholine + H2O = a 1-acyl-sn-glycero-3-phosphocholine + a fatty acid + H(+)</text>
        <dbReference type="Rhea" id="RHEA:15801"/>
        <dbReference type="ChEBI" id="CHEBI:15377"/>
        <dbReference type="ChEBI" id="CHEBI:15378"/>
        <dbReference type="ChEBI" id="CHEBI:28868"/>
        <dbReference type="ChEBI" id="CHEBI:57643"/>
        <dbReference type="ChEBI" id="CHEBI:58168"/>
        <dbReference type="EC" id="3.1.1.4"/>
    </reaction>
</comment>
<dbReference type="SUPFAM" id="SSF48619">
    <property type="entry name" value="Phospholipase A2, PLA2"/>
    <property type="match status" value="1"/>
</dbReference>
<dbReference type="GO" id="GO:0050482">
    <property type="term" value="P:arachidonate secretion"/>
    <property type="evidence" value="ECO:0007669"/>
    <property type="project" value="InterPro"/>
</dbReference>
<dbReference type="FunFam" id="1.20.90.10:FF:000002">
    <property type="entry name" value="Phospholipase A2 group III"/>
    <property type="match status" value="1"/>
</dbReference>
<dbReference type="Proteomes" id="UP000827092">
    <property type="component" value="Unassembled WGS sequence"/>
</dbReference>
<keyword evidence="14" id="KW-1015">Disulfide bond</keyword>
<evidence type="ECO:0000256" key="12">
    <source>
        <dbReference type="ARBA" id="ARBA00023098"/>
    </source>
</evidence>
<evidence type="ECO:0000256" key="15">
    <source>
        <dbReference type="ARBA" id="ARBA00029903"/>
    </source>
</evidence>
<evidence type="ECO:0000256" key="2">
    <source>
        <dbReference type="ARBA" id="ARBA00001913"/>
    </source>
</evidence>
<keyword evidence="12" id="KW-0443">Lipid metabolism</keyword>
<dbReference type="GO" id="GO:0006644">
    <property type="term" value="P:phospholipid metabolic process"/>
    <property type="evidence" value="ECO:0007669"/>
    <property type="project" value="InterPro"/>
</dbReference>
<feature type="region of interest" description="Disordered" evidence="16">
    <location>
        <begin position="1"/>
        <end position="20"/>
    </location>
</feature>
<sequence>MSRQSEDKKSSAAGHRVCSPRYEDFGPSPVLYSDGKTLAEVVYDEYGDMVHCKLHELEEDSDADELIRNSGLRVKYPTFNNMLQLINNCTRLERPPAANATSAAHPLEPVASSWSTWTLWNGILPGTKWCGVGDIAGSFEDLGTQQEVDACCRAHDHCPVKLKAFRTGYGLINFSLYTKSHCDCDKEFYSCLKESTNKIADVVGNFYFNIMRVQCIKEHRPFVCIENGTDTSGLQKCIKWGADPDSKKMQTTVTQLKY</sequence>
<reference evidence="18 19" key="1">
    <citation type="journal article" date="2022" name="Nat. Ecol. Evol.">
        <title>A masculinizing supergene underlies an exaggerated male reproductive morph in a spider.</title>
        <authorList>
            <person name="Hendrickx F."/>
            <person name="De Corte Z."/>
            <person name="Sonet G."/>
            <person name="Van Belleghem S.M."/>
            <person name="Kostlbacher S."/>
            <person name="Vangestel C."/>
        </authorList>
    </citation>
    <scope>NUCLEOTIDE SEQUENCE [LARGE SCALE GENOMIC DNA]</scope>
    <source>
        <strain evidence="18">W744_W776</strain>
    </source>
</reference>
<evidence type="ECO:0000256" key="14">
    <source>
        <dbReference type="ARBA" id="ARBA00023157"/>
    </source>
</evidence>
<evidence type="ECO:0000313" key="18">
    <source>
        <dbReference type="EMBL" id="KAG8187722.1"/>
    </source>
</evidence>
<keyword evidence="10" id="KW-0106">Calcium</keyword>
<keyword evidence="7" id="KW-0964">Secreted</keyword>
<dbReference type="InterPro" id="IPR033113">
    <property type="entry name" value="PLA2_histidine"/>
</dbReference>
<dbReference type="GO" id="GO:0046872">
    <property type="term" value="F:metal ion binding"/>
    <property type="evidence" value="ECO:0007669"/>
    <property type="project" value="UniProtKB-KW"/>
</dbReference>
<evidence type="ECO:0000256" key="7">
    <source>
        <dbReference type="ARBA" id="ARBA00022525"/>
    </source>
</evidence>
<evidence type="ECO:0000256" key="4">
    <source>
        <dbReference type="ARBA" id="ARBA00009659"/>
    </source>
</evidence>
<comment type="cofactor">
    <cofactor evidence="2">
        <name>Ca(2+)</name>
        <dbReference type="ChEBI" id="CHEBI:29108"/>
    </cofactor>
</comment>
<keyword evidence="11" id="KW-0442">Lipid degradation</keyword>
<dbReference type="AlphaFoldDB" id="A0AAV6UTS0"/>
<organism evidence="18 19">
    <name type="scientific">Oedothorax gibbosus</name>
    <dbReference type="NCBI Taxonomy" id="931172"/>
    <lineage>
        <taxon>Eukaryota</taxon>
        <taxon>Metazoa</taxon>
        <taxon>Ecdysozoa</taxon>
        <taxon>Arthropoda</taxon>
        <taxon>Chelicerata</taxon>
        <taxon>Arachnida</taxon>
        <taxon>Araneae</taxon>
        <taxon>Araneomorphae</taxon>
        <taxon>Entelegynae</taxon>
        <taxon>Araneoidea</taxon>
        <taxon>Linyphiidae</taxon>
        <taxon>Erigoninae</taxon>
        <taxon>Oedothorax</taxon>
    </lineage>
</organism>
<gene>
    <name evidence="18" type="ORF">JTE90_000186</name>
</gene>
<dbReference type="GO" id="GO:0016042">
    <property type="term" value="P:lipid catabolic process"/>
    <property type="evidence" value="ECO:0007669"/>
    <property type="project" value="UniProtKB-KW"/>
</dbReference>
<dbReference type="InterPro" id="IPR016090">
    <property type="entry name" value="PLA2-like_dom"/>
</dbReference>
<keyword evidence="19" id="KW-1185">Reference proteome</keyword>
<comment type="subcellular location">
    <subcellularLocation>
        <location evidence="3">Secreted</location>
    </subcellularLocation>
</comment>
<evidence type="ECO:0000256" key="13">
    <source>
        <dbReference type="ARBA" id="ARBA00023145"/>
    </source>
</evidence>
<dbReference type="InterPro" id="IPR036444">
    <property type="entry name" value="PLipase_A2_dom_sf"/>
</dbReference>
<dbReference type="CDD" id="cd04704">
    <property type="entry name" value="PLA2_bee_venom_like"/>
    <property type="match status" value="1"/>
</dbReference>
<evidence type="ECO:0000313" key="19">
    <source>
        <dbReference type="Proteomes" id="UP000827092"/>
    </source>
</evidence>
<dbReference type="PROSITE" id="PS00118">
    <property type="entry name" value="PA2_HIS"/>
    <property type="match status" value="1"/>
</dbReference>
<evidence type="ECO:0000256" key="1">
    <source>
        <dbReference type="ARBA" id="ARBA00001604"/>
    </source>
</evidence>
<evidence type="ECO:0000256" key="10">
    <source>
        <dbReference type="ARBA" id="ARBA00022837"/>
    </source>
</evidence>
<keyword evidence="9" id="KW-0378">Hydrolase</keyword>
<name>A0AAV6UTS0_9ARAC</name>
<dbReference type="GO" id="GO:0005576">
    <property type="term" value="C:extracellular region"/>
    <property type="evidence" value="ECO:0007669"/>
    <property type="project" value="UniProtKB-SubCell"/>
</dbReference>
<evidence type="ECO:0000256" key="8">
    <source>
        <dbReference type="ARBA" id="ARBA00022723"/>
    </source>
</evidence>
<dbReference type="Pfam" id="PF05826">
    <property type="entry name" value="Phospholip_A2_2"/>
    <property type="match status" value="1"/>
</dbReference>
<dbReference type="PANTHER" id="PTHR12253">
    <property type="entry name" value="RH14732P"/>
    <property type="match status" value="1"/>
</dbReference>
<proteinExistence type="inferred from homology"/>
<evidence type="ECO:0000256" key="3">
    <source>
        <dbReference type="ARBA" id="ARBA00004613"/>
    </source>
</evidence>
<accession>A0AAV6UTS0</accession>
<evidence type="ECO:0000256" key="9">
    <source>
        <dbReference type="ARBA" id="ARBA00022801"/>
    </source>
</evidence>
<feature type="domain" description="Phospholipase A2-like central" evidence="17">
    <location>
        <begin position="123"/>
        <end position="218"/>
    </location>
</feature>
<feature type="compositionally biased region" description="Basic and acidic residues" evidence="16">
    <location>
        <begin position="1"/>
        <end position="10"/>
    </location>
</feature>
<comment type="caution">
    <text evidence="18">The sequence shown here is derived from an EMBL/GenBank/DDBJ whole genome shotgun (WGS) entry which is preliminary data.</text>
</comment>
<evidence type="ECO:0000256" key="5">
    <source>
        <dbReference type="ARBA" id="ARBA00013278"/>
    </source>
</evidence>
<dbReference type="EC" id="3.1.1.4" evidence="5"/>
<keyword evidence="8" id="KW-0479">Metal-binding</keyword>
<evidence type="ECO:0000256" key="11">
    <source>
        <dbReference type="ARBA" id="ARBA00022963"/>
    </source>
</evidence>
<evidence type="ECO:0000259" key="17">
    <source>
        <dbReference type="Pfam" id="PF05826"/>
    </source>
</evidence>
<evidence type="ECO:0000256" key="6">
    <source>
        <dbReference type="ARBA" id="ARBA00021721"/>
    </source>
</evidence>